<evidence type="ECO:0000313" key="2">
    <source>
        <dbReference type="EMBL" id="MDN3295828.1"/>
    </source>
</evidence>
<feature type="region of interest" description="Disordered" evidence="1">
    <location>
        <begin position="267"/>
        <end position="286"/>
    </location>
</feature>
<evidence type="ECO:0000313" key="3">
    <source>
        <dbReference type="Proteomes" id="UP001174050"/>
    </source>
</evidence>
<proteinExistence type="predicted"/>
<organism evidence="2 3">
    <name type="scientific">Streptomyces ficellus</name>
    <dbReference type="NCBI Taxonomy" id="1977088"/>
    <lineage>
        <taxon>Bacteria</taxon>
        <taxon>Bacillati</taxon>
        <taxon>Actinomycetota</taxon>
        <taxon>Actinomycetes</taxon>
        <taxon>Kitasatosporales</taxon>
        <taxon>Streptomycetaceae</taxon>
        <taxon>Streptomyces</taxon>
    </lineage>
</organism>
<dbReference type="EMBL" id="JAUEPL010000025">
    <property type="protein sequence ID" value="MDN3295828.1"/>
    <property type="molecule type" value="Genomic_DNA"/>
</dbReference>
<accession>A0ABT7Z8I6</accession>
<protein>
    <recommendedName>
        <fullName evidence="4">Baseplate protein J-like domain-containing protein</fullName>
    </recommendedName>
</protein>
<sequence length="1257" mass="135867">MSTQMRRQFLWTAIPAGRAVPLTEGTEHMALLSVLLTPRLIGPEDSALTVARFGMQSWPQRLAALRFDVFRGEQLVPARRVPHTTAAGQEITFSVAEQLAAWQGLFPGNTPVRPYHPASYDGRTVREFPATEAAADVRRVYTDTARAHLAHDGETPEDSPALRTALRQVREGWQSGLWPPSDGPASTSSTSARGSALARAYAFYRRDPSECTPLTPQSEAIDAREFHGIVARLADHPVLLRVLGLVVDLAVPAAQLTQGDLKELRVVPRRPDPDTSPPAGWGNAAQQDLSPKTAYHLEGRRFVPASFPRPGATEFKRGLLPLKDAGVAPSANARYEVMPFDVDGAALRMVGAAASDRDRPPARDAPAAAQALPALRSMGFALIERDREQEHHKQLQRAKQRATQDGLLGSPLSADSLLGGYRVDIQDAETGRWYSLCRRRVRYTIGGVAMGQDVSGGARGFLEEGYVRPGAATTGAGAEDTLYVHQAVARWDGWSLVAQRPERTVDTGDEVPQVAAPPFEAVVECEPGSLPRLRFGNEYRLRVRIADLAGGGLRGDETGPAEEQTKVFTHHRYEPLPPPELLPTRVLSDGETQDLMVIRSDRGTSVGAYAAAHGYRPFDLRHLIAPACALEVAMQHEGRFDGALGAGVPAAEVNRLFEIAKRADRDVRDIPGVTILGDGAAPSASAGYAVLPEGGVTVPWLADPGGTHIALNARPRPIDPDTGDHGTVTGLPKIAVWRGEWPGLHSIALRLEAAANGCTVTRSADHRTLTVALGPAEQVTFDIPSCPKTRNVQLFGIAGWLGVDVTDPATFQHIVQGHNRLITPPRTVTLVHAVQRPLRDPGGRLTAQRNAGDTGAVLRTEGLLIDVPSTGRIDVRAEWTDHEDVRPGPPGEREKKAAVGSYDVRHVPLFQALGTIRQEFGDTRRRHVSYTVTGVSRFQDCFPRATAADPGACLATGVLQTTDVPSSARPPAPELLYTVPTFRWSRTVDGQRSTTRRRHGGGLRVFLERPWYVSGDEEALALLTWPAPSAPADTLRHLSVAGRDPIWSTGSPPGVLTQDHVNAPLGDRADLPELQRTLGVSAFPVRFDEEADRWYADLDLSPVVSGSYFPFVRLALARYQPHTVPGVANLSPAVQTEPIQLPPHRQLVVTRTTGRATVAVDGLGPSGPKTNVIRTELQVRDAPEGNPDAAAGWTTIFRTASVLGQVRDVDIPHSGERPLRLVVQEFETHPPATSESGTAIDGTGRLVYADIVPLGQW</sequence>
<name>A0ABT7Z8I6_9ACTN</name>
<reference evidence="2" key="1">
    <citation type="submission" date="2023-06" db="EMBL/GenBank/DDBJ databases">
        <title>WGS-Sequencing of Streptomyces ficellus isolate 21 collected from sand in Gara Djebilet Iron Mine in Algeria.</title>
        <authorList>
            <person name="Zegers G.P."/>
            <person name="Gomez A."/>
            <person name="Gueddou A."/>
            <person name="Zahara A.F."/>
            <person name="Worth M."/>
            <person name="Sevigny J.L."/>
            <person name="Tisa L."/>
        </authorList>
    </citation>
    <scope>NUCLEOTIDE SEQUENCE</scope>
    <source>
        <strain evidence="2">AS11</strain>
    </source>
</reference>
<evidence type="ECO:0008006" key="4">
    <source>
        <dbReference type="Google" id="ProtNLM"/>
    </source>
</evidence>
<dbReference type="RefSeq" id="WP_290112980.1">
    <property type="nucleotide sequence ID" value="NZ_JAUEPL010000025.1"/>
</dbReference>
<comment type="caution">
    <text evidence="2">The sequence shown here is derived from an EMBL/GenBank/DDBJ whole genome shotgun (WGS) entry which is preliminary data.</text>
</comment>
<keyword evidence="3" id="KW-1185">Reference proteome</keyword>
<dbReference type="Proteomes" id="UP001174050">
    <property type="component" value="Unassembled WGS sequence"/>
</dbReference>
<evidence type="ECO:0000256" key="1">
    <source>
        <dbReference type="SAM" id="MobiDB-lite"/>
    </source>
</evidence>
<gene>
    <name evidence="2" type="ORF">QWM81_17580</name>
</gene>